<dbReference type="OrthoDB" id="3237509at2"/>
<dbReference type="PANTHER" id="PTHR33164:SF43">
    <property type="entry name" value="HTH-TYPE TRANSCRIPTIONAL REPRESSOR YETL"/>
    <property type="match status" value="1"/>
</dbReference>
<dbReference type="InterPro" id="IPR039422">
    <property type="entry name" value="MarR/SlyA-like"/>
</dbReference>
<evidence type="ECO:0000313" key="3">
    <source>
        <dbReference type="Proteomes" id="UP000199301"/>
    </source>
</evidence>
<dbReference type="SUPFAM" id="SSF46785">
    <property type="entry name" value="Winged helix' DNA-binding domain"/>
    <property type="match status" value="1"/>
</dbReference>
<dbReference type="PROSITE" id="PS50995">
    <property type="entry name" value="HTH_MARR_2"/>
    <property type="match status" value="1"/>
</dbReference>
<organism evidence="2 3">
    <name type="scientific">Actinopolyspora saharensis</name>
    <dbReference type="NCBI Taxonomy" id="995062"/>
    <lineage>
        <taxon>Bacteria</taxon>
        <taxon>Bacillati</taxon>
        <taxon>Actinomycetota</taxon>
        <taxon>Actinomycetes</taxon>
        <taxon>Actinopolysporales</taxon>
        <taxon>Actinopolysporaceae</taxon>
        <taxon>Actinopolyspora</taxon>
    </lineage>
</organism>
<dbReference type="AlphaFoldDB" id="A0A1H1AG38"/>
<proteinExistence type="predicted"/>
<evidence type="ECO:0000313" key="2">
    <source>
        <dbReference type="EMBL" id="SDQ38654.1"/>
    </source>
</evidence>
<dbReference type="SMART" id="SM00347">
    <property type="entry name" value="HTH_MARR"/>
    <property type="match status" value="1"/>
</dbReference>
<feature type="domain" description="HTH marR-type" evidence="1">
    <location>
        <begin position="23"/>
        <end position="159"/>
    </location>
</feature>
<gene>
    <name evidence="2" type="ORF">SAMN04489718_1567</name>
</gene>
<keyword evidence="3" id="KW-1185">Reference proteome</keyword>
<dbReference type="Pfam" id="PF12802">
    <property type="entry name" value="MarR_2"/>
    <property type="match status" value="1"/>
</dbReference>
<keyword evidence="2" id="KW-0238">DNA-binding</keyword>
<dbReference type="Gene3D" id="1.10.10.10">
    <property type="entry name" value="Winged helix-like DNA-binding domain superfamily/Winged helix DNA-binding domain"/>
    <property type="match status" value="1"/>
</dbReference>
<protein>
    <submittedName>
        <fullName evidence="2">DNA-binding transcriptional regulator, MarR family</fullName>
    </submittedName>
</protein>
<accession>A0A1H1AG38</accession>
<dbReference type="GO" id="GO:0003700">
    <property type="term" value="F:DNA-binding transcription factor activity"/>
    <property type="evidence" value="ECO:0007669"/>
    <property type="project" value="InterPro"/>
</dbReference>
<dbReference type="RefSeq" id="WP_092522032.1">
    <property type="nucleotide sequence ID" value="NZ_FNKO01000001.1"/>
</dbReference>
<evidence type="ECO:0000259" key="1">
    <source>
        <dbReference type="PROSITE" id="PS50995"/>
    </source>
</evidence>
<dbReference type="InterPro" id="IPR000835">
    <property type="entry name" value="HTH_MarR-typ"/>
</dbReference>
<dbReference type="STRING" id="995062.SAMN04489718_1567"/>
<dbReference type="PRINTS" id="PR00598">
    <property type="entry name" value="HTHMARR"/>
</dbReference>
<sequence>MLPLQERTRELWDQHNPELDTSPMEVVALIKRITALLDRAVEPIYEGAALTTSEVELLVPLRHSEEPVTASRLASRLGMSRAGVSKALAKLEERGLITRSANPADRRAALISTTRTGNETIDHLFPRELEAHAELLAGLGRDRQHVVEALTLLADTMSSRSDTDPPG</sequence>
<dbReference type="GO" id="GO:0006950">
    <property type="term" value="P:response to stress"/>
    <property type="evidence" value="ECO:0007669"/>
    <property type="project" value="TreeGrafter"/>
</dbReference>
<dbReference type="EMBL" id="FNKO01000001">
    <property type="protein sequence ID" value="SDQ38654.1"/>
    <property type="molecule type" value="Genomic_DNA"/>
</dbReference>
<name>A0A1H1AG38_9ACTN</name>
<dbReference type="InterPro" id="IPR036390">
    <property type="entry name" value="WH_DNA-bd_sf"/>
</dbReference>
<reference evidence="3" key="1">
    <citation type="submission" date="2016-10" db="EMBL/GenBank/DDBJ databases">
        <authorList>
            <person name="Varghese N."/>
            <person name="Submissions S."/>
        </authorList>
    </citation>
    <scope>NUCLEOTIDE SEQUENCE [LARGE SCALE GENOMIC DNA]</scope>
    <source>
        <strain evidence="3">DSM 45459</strain>
    </source>
</reference>
<dbReference type="InterPro" id="IPR036388">
    <property type="entry name" value="WH-like_DNA-bd_sf"/>
</dbReference>
<dbReference type="CDD" id="cd00090">
    <property type="entry name" value="HTH_ARSR"/>
    <property type="match status" value="1"/>
</dbReference>
<dbReference type="GO" id="GO:0003677">
    <property type="term" value="F:DNA binding"/>
    <property type="evidence" value="ECO:0007669"/>
    <property type="project" value="UniProtKB-KW"/>
</dbReference>
<dbReference type="PANTHER" id="PTHR33164">
    <property type="entry name" value="TRANSCRIPTIONAL REGULATOR, MARR FAMILY"/>
    <property type="match status" value="1"/>
</dbReference>
<dbReference type="InterPro" id="IPR011991">
    <property type="entry name" value="ArsR-like_HTH"/>
</dbReference>
<dbReference type="Proteomes" id="UP000199301">
    <property type="component" value="Unassembled WGS sequence"/>
</dbReference>